<reference evidence="6" key="1">
    <citation type="journal article" date="2019" name="Int. J. Syst. Evol. Microbiol.">
        <title>The Global Catalogue of Microorganisms (GCM) 10K type strain sequencing project: providing services to taxonomists for standard genome sequencing and annotation.</title>
        <authorList>
            <consortium name="The Broad Institute Genomics Platform"/>
            <consortium name="The Broad Institute Genome Sequencing Center for Infectious Disease"/>
            <person name="Wu L."/>
            <person name="Ma J."/>
        </authorList>
    </citation>
    <scope>NUCLEOTIDE SEQUENCE [LARGE SCALE GENOMIC DNA]</scope>
    <source>
        <strain evidence="6">TISTR 1514</strain>
    </source>
</reference>
<dbReference type="RefSeq" id="WP_019619690.1">
    <property type="nucleotide sequence ID" value="NZ_JBHUNE010000006.1"/>
</dbReference>
<evidence type="ECO:0000256" key="4">
    <source>
        <dbReference type="ARBA" id="ARBA00022764"/>
    </source>
</evidence>
<evidence type="ECO:0000313" key="6">
    <source>
        <dbReference type="Proteomes" id="UP001597492"/>
    </source>
</evidence>
<dbReference type="InterPro" id="IPR006311">
    <property type="entry name" value="TAT_signal"/>
</dbReference>
<dbReference type="PROSITE" id="PS51318">
    <property type="entry name" value="TAT"/>
    <property type="match status" value="1"/>
</dbReference>
<dbReference type="PANTHER" id="PTHR30222">
    <property type="entry name" value="SPERMIDINE/PUTRESCINE-BINDING PERIPLASMIC PROTEIN"/>
    <property type="match status" value="1"/>
</dbReference>
<keyword evidence="2" id="KW-0813">Transport</keyword>
<accession>A0ABW5UXH0</accession>
<evidence type="ECO:0000256" key="3">
    <source>
        <dbReference type="ARBA" id="ARBA00022729"/>
    </source>
</evidence>
<comment type="subcellular location">
    <subcellularLocation>
        <location evidence="1">Periplasm</location>
    </subcellularLocation>
</comment>
<dbReference type="SUPFAM" id="SSF53850">
    <property type="entry name" value="Periplasmic binding protein-like II"/>
    <property type="match status" value="1"/>
</dbReference>
<proteinExistence type="predicted"/>
<dbReference type="Gene3D" id="3.40.190.10">
    <property type="entry name" value="Periplasmic binding protein-like II"/>
    <property type="match status" value="2"/>
</dbReference>
<evidence type="ECO:0000256" key="1">
    <source>
        <dbReference type="ARBA" id="ARBA00004418"/>
    </source>
</evidence>
<dbReference type="PANTHER" id="PTHR30222:SF17">
    <property type="entry name" value="SPERMIDINE_PUTRESCINE-BINDING PERIPLASMIC PROTEIN"/>
    <property type="match status" value="1"/>
</dbReference>
<sequence length="422" mass="46489">MSRDFAFPDADAPRDPVIDSLVRMSRQAAGTGLTRRSLLAGAGAAGILSLLAACGTGGTTPSGGGQTGGALSPATDLSDTEKLVRWSNWTLYLDYDDATGTYPTLEKFIEQSGIDVTYTEDIDSNDSYFGKYQNQLSNGQDIGADVMTLTDWMAARLMRLGYVQELNHDNMPNVTANMLPEYMNATFDEGRKYSVTWQGGFTGLAWNKEQVPNGLHTLDDLWDPQYKGRVIVLDEMLDTMALLLMANGVDIASDWGDDEFDDALEVLKKHIASGQIRQVKGNSYKEDLISGDAVAVLAWSGDITQLNFENGDRWDFALPESGGDLWADNFLVPMGGSHTKNVETMIDYYYEPAVAAEVAAYVNYICPVEGAREEMEKIDPELAENELIFPTEEYLANSQTIRPLTPEEDSKYNQMFQQAIGN</sequence>
<keyword evidence="6" id="KW-1185">Reference proteome</keyword>
<dbReference type="Pfam" id="PF13416">
    <property type="entry name" value="SBP_bac_8"/>
    <property type="match status" value="1"/>
</dbReference>
<gene>
    <name evidence="5" type="ORF">ACFSW7_07400</name>
</gene>
<evidence type="ECO:0000256" key="2">
    <source>
        <dbReference type="ARBA" id="ARBA00022448"/>
    </source>
</evidence>
<evidence type="ECO:0000313" key="5">
    <source>
        <dbReference type="EMBL" id="MFD2758201.1"/>
    </source>
</evidence>
<dbReference type="InterPro" id="IPR006059">
    <property type="entry name" value="SBP"/>
</dbReference>
<name>A0ABW5UXH0_9MICO</name>
<protein>
    <submittedName>
        <fullName evidence="5">PotD/PotF family extracellular solute-binding protein</fullName>
    </submittedName>
</protein>
<comment type="caution">
    <text evidence="5">The sequence shown here is derived from an EMBL/GenBank/DDBJ whole genome shotgun (WGS) entry which is preliminary data.</text>
</comment>
<keyword evidence="3" id="KW-0732">Signal</keyword>
<dbReference type="CDD" id="cd13590">
    <property type="entry name" value="PBP2_PotD_PotF_like"/>
    <property type="match status" value="1"/>
</dbReference>
<dbReference type="Proteomes" id="UP001597492">
    <property type="component" value="Unassembled WGS sequence"/>
</dbReference>
<dbReference type="InterPro" id="IPR001188">
    <property type="entry name" value="Sperm_putr-bd"/>
</dbReference>
<dbReference type="PRINTS" id="PR00909">
    <property type="entry name" value="SPERMDNBNDNG"/>
</dbReference>
<organism evidence="5 6">
    <name type="scientific">Gulosibacter faecalis</name>
    <dbReference type="NCBI Taxonomy" id="272240"/>
    <lineage>
        <taxon>Bacteria</taxon>
        <taxon>Bacillati</taxon>
        <taxon>Actinomycetota</taxon>
        <taxon>Actinomycetes</taxon>
        <taxon>Micrococcales</taxon>
        <taxon>Microbacteriaceae</taxon>
        <taxon>Gulosibacter</taxon>
    </lineage>
</organism>
<dbReference type="EMBL" id="JBHUNE010000006">
    <property type="protein sequence ID" value="MFD2758201.1"/>
    <property type="molecule type" value="Genomic_DNA"/>
</dbReference>
<keyword evidence="4" id="KW-0574">Periplasm</keyword>